<dbReference type="GO" id="GO:0003677">
    <property type="term" value="F:DNA binding"/>
    <property type="evidence" value="ECO:0007669"/>
    <property type="project" value="UniProtKB-KW"/>
</dbReference>
<name>A0A8J3GAB6_9BACT</name>
<evidence type="ECO:0000259" key="2">
    <source>
        <dbReference type="PROSITE" id="PS50110"/>
    </source>
</evidence>
<dbReference type="GO" id="GO:0000156">
    <property type="term" value="F:phosphorelay response regulator activity"/>
    <property type="evidence" value="ECO:0007669"/>
    <property type="project" value="InterPro"/>
</dbReference>
<proteinExistence type="predicted"/>
<feature type="domain" description="Response regulatory" evidence="2">
    <location>
        <begin position="2"/>
        <end position="113"/>
    </location>
</feature>
<feature type="modified residue" description="4-aspartylphosphate" evidence="1">
    <location>
        <position position="53"/>
    </location>
</feature>
<dbReference type="SUPFAM" id="SSF52172">
    <property type="entry name" value="CheY-like"/>
    <property type="match status" value="1"/>
</dbReference>
<dbReference type="InterPro" id="IPR001789">
    <property type="entry name" value="Sig_transdc_resp-reg_receiver"/>
</dbReference>
<dbReference type="Gene3D" id="2.40.50.1020">
    <property type="entry name" value="LytTr DNA-binding domain"/>
    <property type="match status" value="1"/>
</dbReference>
<feature type="domain" description="HTH LytTR-type" evidence="3">
    <location>
        <begin position="147"/>
        <end position="233"/>
    </location>
</feature>
<evidence type="ECO:0000313" key="4">
    <source>
        <dbReference type="EMBL" id="GHB72961.1"/>
    </source>
</evidence>
<dbReference type="InterPro" id="IPR007492">
    <property type="entry name" value="LytTR_DNA-bd_dom"/>
</dbReference>
<gene>
    <name evidence="4" type="ORF">GCM10007390_28820</name>
</gene>
<dbReference type="PANTHER" id="PTHR37299:SF1">
    <property type="entry name" value="STAGE 0 SPORULATION PROTEIN A HOMOLOG"/>
    <property type="match status" value="1"/>
</dbReference>
<dbReference type="SMART" id="SM00448">
    <property type="entry name" value="REC"/>
    <property type="match status" value="1"/>
</dbReference>
<reference evidence="4 5" key="1">
    <citation type="journal article" date="2014" name="Int. J. Syst. Evol. Microbiol.">
        <title>Complete genome sequence of Corynebacterium casei LMG S-19264T (=DSM 44701T), isolated from a smear-ripened cheese.</title>
        <authorList>
            <consortium name="US DOE Joint Genome Institute (JGI-PGF)"/>
            <person name="Walter F."/>
            <person name="Albersmeier A."/>
            <person name="Kalinowski J."/>
            <person name="Ruckert C."/>
        </authorList>
    </citation>
    <scope>NUCLEOTIDE SEQUENCE [LARGE SCALE GENOMIC DNA]</scope>
    <source>
        <strain evidence="4 5">KCTC 12866</strain>
    </source>
</reference>
<dbReference type="PROSITE" id="PS50110">
    <property type="entry name" value="RESPONSE_REGULATORY"/>
    <property type="match status" value="1"/>
</dbReference>
<keyword evidence="5" id="KW-1185">Reference proteome</keyword>
<comment type="caution">
    <text evidence="4">The sequence shown here is derived from an EMBL/GenBank/DDBJ whole genome shotgun (WGS) entry which is preliminary data.</text>
</comment>
<dbReference type="InterPro" id="IPR046947">
    <property type="entry name" value="LytR-like"/>
</dbReference>
<dbReference type="PROSITE" id="PS50930">
    <property type="entry name" value="HTH_LYTTR"/>
    <property type="match status" value="1"/>
</dbReference>
<dbReference type="SMART" id="SM00850">
    <property type="entry name" value="LytTR"/>
    <property type="match status" value="1"/>
</dbReference>
<dbReference type="EMBL" id="BMXF01000002">
    <property type="protein sequence ID" value="GHB72961.1"/>
    <property type="molecule type" value="Genomic_DNA"/>
</dbReference>
<evidence type="ECO:0000313" key="5">
    <source>
        <dbReference type="Proteomes" id="UP000598271"/>
    </source>
</evidence>
<keyword evidence="4" id="KW-0238">DNA-binding</keyword>
<sequence length="233" mass="26424">MNCIIIEDQPPAQRILKKYIEDIGTLHLAGTYSDAIQAMDYLKSAPVDLIFLDIHLPKISGIDFLKAVPELPPVILTTAFSDYALVSYDFSVVDYLLKPFSFQRFVKAVSKVPSHNTAESQLHESAAPVFRPKIFIKSGYEHIGIVTDDILYIKSDADYTEIFLPQKKHLSSEPLRNWLEVLDGRQFVRVHKSYIVNTTKIVKVSGNQIYLDDEAIVPIGRSYKEDFAEKFLG</sequence>
<evidence type="ECO:0000259" key="3">
    <source>
        <dbReference type="PROSITE" id="PS50930"/>
    </source>
</evidence>
<organism evidence="4 5">
    <name type="scientific">Persicitalea jodogahamensis</name>
    <dbReference type="NCBI Taxonomy" id="402147"/>
    <lineage>
        <taxon>Bacteria</taxon>
        <taxon>Pseudomonadati</taxon>
        <taxon>Bacteroidota</taxon>
        <taxon>Cytophagia</taxon>
        <taxon>Cytophagales</taxon>
        <taxon>Spirosomataceae</taxon>
        <taxon>Persicitalea</taxon>
    </lineage>
</organism>
<dbReference type="Pfam" id="PF04397">
    <property type="entry name" value="LytTR"/>
    <property type="match status" value="1"/>
</dbReference>
<dbReference type="Pfam" id="PF00072">
    <property type="entry name" value="Response_reg"/>
    <property type="match status" value="1"/>
</dbReference>
<accession>A0A8J3GAB6</accession>
<dbReference type="InterPro" id="IPR011006">
    <property type="entry name" value="CheY-like_superfamily"/>
</dbReference>
<dbReference type="Gene3D" id="3.40.50.2300">
    <property type="match status" value="1"/>
</dbReference>
<evidence type="ECO:0000256" key="1">
    <source>
        <dbReference type="PROSITE-ProRule" id="PRU00169"/>
    </source>
</evidence>
<dbReference type="AlphaFoldDB" id="A0A8J3GAB6"/>
<protein>
    <submittedName>
        <fullName evidence="4">DNA-binding response regulator</fullName>
    </submittedName>
</protein>
<dbReference type="RefSeq" id="WP_189565161.1">
    <property type="nucleotide sequence ID" value="NZ_BMXF01000002.1"/>
</dbReference>
<dbReference type="PANTHER" id="PTHR37299">
    <property type="entry name" value="TRANSCRIPTIONAL REGULATOR-RELATED"/>
    <property type="match status" value="1"/>
</dbReference>
<keyword evidence="1" id="KW-0597">Phosphoprotein</keyword>
<dbReference type="Proteomes" id="UP000598271">
    <property type="component" value="Unassembled WGS sequence"/>
</dbReference>